<keyword evidence="1" id="KW-0472">Membrane</keyword>
<dbReference type="AlphaFoldDB" id="A0A0C9UDC4"/>
<dbReference type="HOGENOM" id="CLU_3143960_0_0_1"/>
<keyword evidence="1" id="KW-1133">Transmembrane helix</keyword>
<keyword evidence="1" id="KW-0812">Transmembrane</keyword>
<dbReference type="EMBL" id="KN837692">
    <property type="protein sequence ID" value="KIJ23396.1"/>
    <property type="molecule type" value="Genomic_DNA"/>
</dbReference>
<keyword evidence="3" id="KW-1185">Reference proteome</keyword>
<name>A0A0C9UDC4_SPHS4</name>
<evidence type="ECO:0000313" key="3">
    <source>
        <dbReference type="Proteomes" id="UP000054279"/>
    </source>
</evidence>
<accession>A0A0C9UDC4</accession>
<dbReference type="OrthoDB" id="6770063at2759"/>
<organism evidence="2 3">
    <name type="scientific">Sphaerobolus stellatus (strain SS14)</name>
    <dbReference type="NCBI Taxonomy" id="990650"/>
    <lineage>
        <taxon>Eukaryota</taxon>
        <taxon>Fungi</taxon>
        <taxon>Dikarya</taxon>
        <taxon>Basidiomycota</taxon>
        <taxon>Agaricomycotina</taxon>
        <taxon>Agaricomycetes</taxon>
        <taxon>Phallomycetidae</taxon>
        <taxon>Geastrales</taxon>
        <taxon>Sphaerobolaceae</taxon>
        <taxon>Sphaerobolus</taxon>
    </lineage>
</organism>
<reference evidence="2 3" key="1">
    <citation type="submission" date="2014-06" db="EMBL/GenBank/DDBJ databases">
        <title>Evolutionary Origins and Diversification of the Mycorrhizal Mutualists.</title>
        <authorList>
            <consortium name="DOE Joint Genome Institute"/>
            <consortium name="Mycorrhizal Genomics Consortium"/>
            <person name="Kohler A."/>
            <person name="Kuo A."/>
            <person name="Nagy L.G."/>
            <person name="Floudas D."/>
            <person name="Copeland A."/>
            <person name="Barry K.W."/>
            <person name="Cichocki N."/>
            <person name="Veneault-Fourrey C."/>
            <person name="LaButti K."/>
            <person name="Lindquist E.A."/>
            <person name="Lipzen A."/>
            <person name="Lundell T."/>
            <person name="Morin E."/>
            <person name="Murat C."/>
            <person name="Riley R."/>
            <person name="Ohm R."/>
            <person name="Sun H."/>
            <person name="Tunlid A."/>
            <person name="Henrissat B."/>
            <person name="Grigoriev I.V."/>
            <person name="Hibbett D.S."/>
            <person name="Martin F."/>
        </authorList>
    </citation>
    <scope>NUCLEOTIDE SEQUENCE [LARGE SCALE GENOMIC DNA]</scope>
    <source>
        <strain evidence="2 3">SS14</strain>
    </source>
</reference>
<protein>
    <submittedName>
        <fullName evidence="2">Uncharacterized protein</fullName>
    </submittedName>
</protein>
<dbReference type="Proteomes" id="UP000054279">
    <property type="component" value="Unassembled WGS sequence"/>
</dbReference>
<evidence type="ECO:0000256" key="1">
    <source>
        <dbReference type="SAM" id="Phobius"/>
    </source>
</evidence>
<evidence type="ECO:0000313" key="2">
    <source>
        <dbReference type="EMBL" id="KIJ23396.1"/>
    </source>
</evidence>
<gene>
    <name evidence="2" type="ORF">M422DRAFT_195969</name>
</gene>
<proteinExistence type="predicted"/>
<sequence length="49" mass="5837">MWYYYSTYIDPLTGSWVAEHSTWPWIFWSTSMLCGVVQLVGFILIFNLI</sequence>
<feature type="transmembrane region" description="Helical" evidence="1">
    <location>
        <begin position="25"/>
        <end position="48"/>
    </location>
</feature>